<dbReference type="Proteomes" id="UP001529235">
    <property type="component" value="Unassembled WGS sequence"/>
</dbReference>
<comment type="cofactor">
    <cofactor evidence="15">
        <name>[2Fe-2S] cluster</name>
        <dbReference type="ChEBI" id="CHEBI:190135"/>
    </cofactor>
    <text evidence="15">Binds 1 [2Fe-2S] cluster per subunit. This cluster acts as a Lewis acid cofactor.</text>
</comment>
<feature type="active site" description="Proton acceptor" evidence="15">
    <location>
        <position position="468"/>
    </location>
</feature>
<evidence type="ECO:0000256" key="4">
    <source>
        <dbReference type="ARBA" id="ARBA00022714"/>
    </source>
</evidence>
<evidence type="ECO:0000256" key="14">
    <source>
        <dbReference type="ARBA" id="ARBA00029490"/>
    </source>
</evidence>
<keyword evidence="4 15" id="KW-0001">2Fe-2S</keyword>
<comment type="caution">
    <text evidence="18">The sequence shown here is derived from an EMBL/GenBank/DDBJ whole genome shotgun (WGS) entry which is preliminary data.</text>
</comment>
<dbReference type="InterPro" id="IPR056740">
    <property type="entry name" value="ILV_EDD_C"/>
</dbReference>
<comment type="cofactor">
    <cofactor evidence="1 15">
        <name>Mg(2+)</name>
        <dbReference type="ChEBI" id="CHEBI:18420"/>
    </cofactor>
</comment>
<dbReference type="SUPFAM" id="SSF52016">
    <property type="entry name" value="LeuD/IlvD-like"/>
    <property type="match status" value="1"/>
</dbReference>
<dbReference type="EMBL" id="JASNVW010000001">
    <property type="protein sequence ID" value="MDK6028365.1"/>
    <property type="molecule type" value="Genomic_DNA"/>
</dbReference>
<dbReference type="HAMAP" id="MF_00012">
    <property type="entry name" value="IlvD"/>
    <property type="match status" value="1"/>
</dbReference>
<dbReference type="InterPro" id="IPR000581">
    <property type="entry name" value="ILV_EDD_N"/>
</dbReference>
<evidence type="ECO:0000256" key="15">
    <source>
        <dbReference type="HAMAP-Rule" id="MF_00012"/>
    </source>
</evidence>
<proteinExistence type="inferred from homology"/>
<comment type="pathway">
    <text evidence="12 15">Amino-acid biosynthesis; L-valine biosynthesis; L-valine from pyruvate: step 3/4.</text>
</comment>
<protein>
    <recommendedName>
        <fullName evidence="14 15">Dihydroxy-acid dehydratase</fullName>
        <shortName evidence="15">DAD</shortName>
        <ecNumber evidence="14 15">4.2.1.9</ecNumber>
    </recommendedName>
</protein>
<evidence type="ECO:0000313" key="18">
    <source>
        <dbReference type="EMBL" id="MDK6028365.1"/>
    </source>
</evidence>
<dbReference type="NCBIfam" id="TIGR00110">
    <property type="entry name" value="ilvD"/>
    <property type="match status" value="1"/>
</dbReference>
<feature type="binding site" evidence="15">
    <location>
        <position position="78"/>
    </location>
    <ligand>
        <name>Mg(2+)</name>
        <dbReference type="ChEBI" id="CHEBI:18420"/>
    </ligand>
</feature>
<dbReference type="GO" id="GO:0009097">
    <property type="term" value="P:isoleucine biosynthetic process"/>
    <property type="evidence" value="ECO:0007669"/>
    <property type="project" value="UniProtKB-UniRule"/>
</dbReference>
<feature type="modified residue" description="N6-carboxylysine" evidence="15">
    <location>
        <position position="121"/>
    </location>
</feature>
<dbReference type="PROSITE" id="PS00886">
    <property type="entry name" value="ILVD_EDD_1"/>
    <property type="match status" value="1"/>
</dbReference>
<dbReference type="PANTHER" id="PTHR43661">
    <property type="entry name" value="D-XYLONATE DEHYDRATASE"/>
    <property type="match status" value="1"/>
</dbReference>
<evidence type="ECO:0000256" key="10">
    <source>
        <dbReference type="ARBA" id="ARBA00023304"/>
    </source>
</evidence>
<evidence type="ECO:0000259" key="17">
    <source>
        <dbReference type="Pfam" id="PF24877"/>
    </source>
</evidence>
<sequence>MRSRITIEGIERAPHRCLYKALGLTDEELSKPIIGIANSWNELIPGHKHLREIAEAAKAGIRIAGGTPLEFNTIGLCDGIAMGHEGMKYSLPSREVIADSIEIMAKAYQFDGIVLIASCDKIIPGMLMAAARLDIPAIFISGGPMLAGRYKGKDVDLHDVFEAIGAYKSGKTSYEDLIELENVACPGVGSCAGMFTANTLNVLSEAMGISLPGNGTALAVSAERIRIAKYTGMMIVELVKRGITARKILTREAFLDAIAVDMALGGSTNTVLHLMAIANEAGVELSLDDFDEISEKTPTIAKLSPAGPYHIQDLHEAGGVPVVMKELSKKGLIHLDRITVSLKTVREIISAAINRRTDVVRPVENPYMNRGGILILKGNLAPKGAVIKASAVPEELYLFEGNAKVFDCEEDAVKAILNGEIMKGDVVIIRYEGPKGGPGMREMLTATSALVGMGLDRDVALVTDGRFSGATRGIAIGHVSPEAAEGGPIGVVRNGDRIRIDLKRKRIDLLISEEELRERLATFKPLERKLGGYLYRYSKLVTSANTGAIFKVSDTSS</sequence>
<feature type="binding site" description="via carbamate group" evidence="15">
    <location>
        <position position="121"/>
    </location>
    <ligand>
        <name>Mg(2+)</name>
        <dbReference type="ChEBI" id="CHEBI:18420"/>
    </ligand>
</feature>
<dbReference type="InterPro" id="IPR042096">
    <property type="entry name" value="Dihydro-acid_dehy_C"/>
</dbReference>
<dbReference type="SUPFAM" id="SSF143975">
    <property type="entry name" value="IlvD/EDD N-terminal domain-like"/>
    <property type="match status" value="1"/>
</dbReference>
<keyword evidence="7 15" id="KW-0408">Iron</keyword>
<dbReference type="NCBIfam" id="NF002068">
    <property type="entry name" value="PRK00911.1"/>
    <property type="match status" value="1"/>
</dbReference>
<evidence type="ECO:0000259" key="16">
    <source>
        <dbReference type="Pfam" id="PF00920"/>
    </source>
</evidence>
<evidence type="ECO:0000256" key="6">
    <source>
        <dbReference type="ARBA" id="ARBA00022842"/>
    </source>
</evidence>
<keyword evidence="10 15" id="KW-0100">Branched-chain amino acid biosynthesis</keyword>
<comment type="catalytic activity">
    <reaction evidence="11">
        <text>(2R)-2,3-dihydroxy-3-methylbutanoate = 3-methyl-2-oxobutanoate + H2O</text>
        <dbReference type="Rhea" id="RHEA:24809"/>
        <dbReference type="ChEBI" id="CHEBI:11851"/>
        <dbReference type="ChEBI" id="CHEBI:15377"/>
        <dbReference type="ChEBI" id="CHEBI:49072"/>
        <dbReference type="EC" id="4.2.1.9"/>
    </reaction>
    <physiologicalReaction direction="left-to-right" evidence="11">
        <dbReference type="Rhea" id="RHEA:24810"/>
    </physiologicalReaction>
</comment>
<feature type="binding site" evidence="15">
    <location>
        <position position="442"/>
    </location>
    <ligand>
        <name>Mg(2+)</name>
        <dbReference type="ChEBI" id="CHEBI:18420"/>
    </ligand>
</feature>
<dbReference type="GO" id="GO:0004160">
    <property type="term" value="F:dihydroxy-acid dehydratase activity"/>
    <property type="evidence" value="ECO:0007669"/>
    <property type="project" value="UniProtKB-UniRule"/>
</dbReference>
<dbReference type="PROSITE" id="PS00887">
    <property type="entry name" value="ILVD_EDD_2"/>
    <property type="match status" value="1"/>
</dbReference>
<keyword evidence="8 15" id="KW-0411">Iron-sulfur</keyword>
<comment type="pathway">
    <text evidence="13 15">Amino-acid biosynthesis; L-isoleucine biosynthesis; L-isoleucine from 2-oxobutanoate: step 3/4.</text>
</comment>
<keyword evidence="6 15" id="KW-0460">Magnesium</keyword>
<keyword evidence="19" id="KW-1185">Reference proteome</keyword>
<dbReference type="Pfam" id="PF24877">
    <property type="entry name" value="ILV_EDD_C"/>
    <property type="match status" value="1"/>
</dbReference>
<evidence type="ECO:0000313" key="19">
    <source>
        <dbReference type="Proteomes" id="UP001529235"/>
    </source>
</evidence>
<evidence type="ECO:0000256" key="11">
    <source>
        <dbReference type="ARBA" id="ARBA00029304"/>
    </source>
</evidence>
<dbReference type="GO" id="GO:0009099">
    <property type="term" value="P:L-valine biosynthetic process"/>
    <property type="evidence" value="ECO:0007669"/>
    <property type="project" value="UniProtKB-UniRule"/>
</dbReference>
<feature type="domain" description="Dihydroxy-acid/6-phosphogluconate dehydratase C-terminal" evidence="17">
    <location>
        <begin position="358"/>
        <end position="548"/>
    </location>
</feature>
<evidence type="ECO:0000256" key="13">
    <source>
        <dbReference type="ARBA" id="ARBA00029437"/>
    </source>
</evidence>
<feature type="domain" description="Dihydroxy-acid/6-phosphogluconate dehydratase N-terminal" evidence="16">
    <location>
        <begin position="31"/>
        <end position="347"/>
    </location>
</feature>
<dbReference type="Pfam" id="PF00920">
    <property type="entry name" value="ILVD_EDD_N"/>
    <property type="match status" value="1"/>
</dbReference>
<gene>
    <name evidence="15 18" type="primary">ilvD</name>
    <name evidence="18" type="ORF">QPL79_03180</name>
</gene>
<keyword evidence="5 15" id="KW-0479">Metal-binding</keyword>
<dbReference type="InterPro" id="IPR004404">
    <property type="entry name" value="DihydroxyA_deHydtase"/>
</dbReference>
<evidence type="ECO:0000256" key="9">
    <source>
        <dbReference type="ARBA" id="ARBA00023239"/>
    </source>
</evidence>
<name>A0ABD4Z630_9CREN</name>
<organism evidence="18 19">
    <name type="scientific">Ignisphaera cupida</name>
    <dbReference type="NCBI Taxonomy" id="3050454"/>
    <lineage>
        <taxon>Archaea</taxon>
        <taxon>Thermoproteota</taxon>
        <taxon>Thermoprotei</taxon>
        <taxon>Desulfurococcales</taxon>
        <taxon>Desulfurococcaceae</taxon>
        <taxon>Ignisphaera</taxon>
    </lineage>
</organism>
<reference evidence="18 19" key="1">
    <citation type="submission" date="2023-05" db="EMBL/GenBank/DDBJ databases">
        <title>A new hyperthermophilic archaea 'Ignisphaera cupida' sp. nov. and description of the family 'Ignisphaeraceae' fam. nov.</title>
        <authorList>
            <person name="Podosokorskaya O.A."/>
            <person name="Elcheninov A.G."/>
            <person name="Klukina A."/>
            <person name="Merkel A.Y."/>
        </authorList>
    </citation>
    <scope>NUCLEOTIDE SEQUENCE [LARGE SCALE GENOMIC DNA]</scope>
    <source>
        <strain evidence="18 19">4213-co</strain>
    </source>
</reference>
<evidence type="ECO:0000256" key="12">
    <source>
        <dbReference type="ARBA" id="ARBA00029436"/>
    </source>
</evidence>
<comment type="catalytic activity">
    <reaction evidence="15">
        <text>(2R,3R)-2,3-dihydroxy-3-methylpentanoate = (S)-3-methyl-2-oxopentanoate + H2O</text>
        <dbReference type="Rhea" id="RHEA:27694"/>
        <dbReference type="ChEBI" id="CHEBI:15377"/>
        <dbReference type="ChEBI" id="CHEBI:35146"/>
        <dbReference type="ChEBI" id="CHEBI:49258"/>
        <dbReference type="EC" id="4.2.1.9"/>
    </reaction>
</comment>
<dbReference type="FunFam" id="3.50.30.80:FF:000001">
    <property type="entry name" value="Dihydroxy-acid dehydratase"/>
    <property type="match status" value="1"/>
</dbReference>
<dbReference type="GO" id="GO:0000287">
    <property type="term" value="F:magnesium ion binding"/>
    <property type="evidence" value="ECO:0007669"/>
    <property type="project" value="UniProtKB-UniRule"/>
</dbReference>
<evidence type="ECO:0000256" key="2">
    <source>
        <dbReference type="ARBA" id="ARBA00006486"/>
    </source>
</evidence>
<evidence type="ECO:0000256" key="8">
    <source>
        <dbReference type="ARBA" id="ARBA00023014"/>
    </source>
</evidence>
<accession>A0ABD4Z630</accession>
<dbReference type="AlphaFoldDB" id="A0ABD4Z630"/>
<dbReference type="InterPro" id="IPR020558">
    <property type="entry name" value="DiOHA_6PGluconate_deHydtase_CS"/>
</dbReference>
<evidence type="ECO:0000256" key="7">
    <source>
        <dbReference type="ARBA" id="ARBA00023004"/>
    </source>
</evidence>
<feature type="binding site" evidence="15">
    <location>
        <position position="120"/>
    </location>
    <ligand>
        <name>Mg(2+)</name>
        <dbReference type="ChEBI" id="CHEBI:18420"/>
    </ligand>
</feature>
<comment type="similarity">
    <text evidence="2 15">Belongs to the IlvD/Edd family.</text>
</comment>
<evidence type="ECO:0000256" key="3">
    <source>
        <dbReference type="ARBA" id="ARBA00022605"/>
    </source>
</evidence>
<dbReference type="InterPro" id="IPR037237">
    <property type="entry name" value="IlvD/EDD_N"/>
</dbReference>
<evidence type="ECO:0000256" key="1">
    <source>
        <dbReference type="ARBA" id="ARBA00001946"/>
    </source>
</evidence>
<dbReference type="EC" id="4.2.1.9" evidence="14 15"/>
<dbReference type="Gene3D" id="3.50.30.80">
    <property type="entry name" value="IlvD/EDD C-terminal domain-like"/>
    <property type="match status" value="1"/>
</dbReference>
<dbReference type="PANTHER" id="PTHR43661:SF3">
    <property type="entry name" value="D-XYLONATE DEHYDRATASE YAGF-RELATED"/>
    <property type="match status" value="1"/>
</dbReference>
<evidence type="ECO:0000256" key="5">
    <source>
        <dbReference type="ARBA" id="ARBA00022723"/>
    </source>
</evidence>
<dbReference type="GO" id="GO:0051537">
    <property type="term" value="F:2 iron, 2 sulfur cluster binding"/>
    <property type="evidence" value="ECO:0007669"/>
    <property type="project" value="UniProtKB-UniRule"/>
</dbReference>
<keyword evidence="9 15" id="KW-0456">Lyase</keyword>
<comment type="function">
    <text evidence="15">Functions in the biosynthesis of branched-chain amino acids. Catalyzes the dehydration of (2R,3R)-2,3-dihydroxy-3-methylpentanoate (2,3-dihydroxy-3-methylvalerate) into 2-oxo-3-methylpentanoate (2-oxo-3-methylvalerate) and of (2R)-2,3-dihydroxy-3-methylbutanoate (2,3-dihydroxyisovalerate) into 2-oxo-3-methylbutanoate (2-oxoisovalerate), the penultimate precursor to L-isoleucine and L-valine, respectively.</text>
</comment>
<comment type="caution">
    <text evidence="15">Lacks conserved residue(s) required for the propagation of feature annotation.</text>
</comment>
<comment type="subunit">
    <text evidence="15">Homodimer.</text>
</comment>
<dbReference type="RefSeq" id="WP_285273330.1">
    <property type="nucleotide sequence ID" value="NZ_JASNVW010000001.1"/>
</dbReference>
<keyword evidence="3 15" id="KW-0028">Amino-acid biosynthesis</keyword>